<dbReference type="GO" id="GO:0003682">
    <property type="term" value="F:chromatin binding"/>
    <property type="evidence" value="ECO:0000318"/>
    <property type="project" value="GO_Central"/>
</dbReference>
<accession>A2EBI5</accession>
<dbReference type="PANTHER" id="PTHR10507">
    <property type="entry name" value="CDC45-RELATED PROTEIN"/>
    <property type="match status" value="1"/>
</dbReference>
<evidence type="ECO:0000256" key="4">
    <source>
        <dbReference type="ARBA" id="ARBA00023242"/>
    </source>
</evidence>
<dbReference type="FunCoup" id="A2EBI5">
    <property type="interactions" value="418"/>
</dbReference>
<dbReference type="InterPro" id="IPR003874">
    <property type="entry name" value="CDC45"/>
</dbReference>
<evidence type="ECO:0000313" key="7">
    <source>
        <dbReference type="Proteomes" id="UP000001542"/>
    </source>
</evidence>
<evidence type="ECO:0000256" key="1">
    <source>
        <dbReference type="ARBA" id="ARBA00004123"/>
    </source>
</evidence>
<dbReference type="VEuPathDB" id="TrichDB:TVAG_128240"/>
<dbReference type="KEGG" id="tva:4767946"/>
<dbReference type="GO" id="GO:0031261">
    <property type="term" value="C:DNA replication preinitiation complex"/>
    <property type="evidence" value="ECO:0000318"/>
    <property type="project" value="GO_Central"/>
</dbReference>
<reference evidence="6" key="2">
    <citation type="journal article" date="2007" name="Science">
        <title>Draft genome sequence of the sexually transmitted pathogen Trichomonas vaginalis.</title>
        <authorList>
            <person name="Carlton J.M."/>
            <person name="Hirt R.P."/>
            <person name="Silva J.C."/>
            <person name="Delcher A.L."/>
            <person name="Schatz M."/>
            <person name="Zhao Q."/>
            <person name="Wortman J.R."/>
            <person name="Bidwell S.L."/>
            <person name="Alsmark U.C.M."/>
            <person name="Besteiro S."/>
            <person name="Sicheritz-Ponten T."/>
            <person name="Noel C.J."/>
            <person name="Dacks J.B."/>
            <person name="Foster P.G."/>
            <person name="Simillion C."/>
            <person name="Van de Peer Y."/>
            <person name="Miranda-Saavedra D."/>
            <person name="Barton G.J."/>
            <person name="Westrop G.D."/>
            <person name="Mueller S."/>
            <person name="Dessi D."/>
            <person name="Fiori P.L."/>
            <person name="Ren Q."/>
            <person name="Paulsen I."/>
            <person name="Zhang H."/>
            <person name="Bastida-Corcuera F.D."/>
            <person name="Simoes-Barbosa A."/>
            <person name="Brown M.T."/>
            <person name="Hayes R.D."/>
            <person name="Mukherjee M."/>
            <person name="Okumura C.Y."/>
            <person name="Schneider R."/>
            <person name="Smith A.J."/>
            <person name="Vanacova S."/>
            <person name="Villalvazo M."/>
            <person name="Haas B.J."/>
            <person name="Pertea M."/>
            <person name="Feldblyum T.V."/>
            <person name="Utterback T.R."/>
            <person name="Shu C.L."/>
            <person name="Osoegawa K."/>
            <person name="de Jong P.J."/>
            <person name="Hrdy I."/>
            <person name="Horvathova L."/>
            <person name="Zubacova Z."/>
            <person name="Dolezal P."/>
            <person name="Malik S.B."/>
            <person name="Logsdon J.M. Jr."/>
            <person name="Henze K."/>
            <person name="Gupta A."/>
            <person name="Wang C.C."/>
            <person name="Dunne R.L."/>
            <person name="Upcroft J.A."/>
            <person name="Upcroft P."/>
            <person name="White O."/>
            <person name="Salzberg S.L."/>
            <person name="Tang P."/>
            <person name="Chiu C.-H."/>
            <person name="Lee Y.-S."/>
            <person name="Embley T.M."/>
            <person name="Coombs G.H."/>
            <person name="Mottram J.C."/>
            <person name="Tachezy J."/>
            <person name="Fraser-Liggett C.M."/>
            <person name="Johnson P.J."/>
        </authorList>
    </citation>
    <scope>NUCLEOTIDE SEQUENCE [LARGE SCALE GENOMIC DNA]</scope>
    <source>
        <strain evidence="6">G3</strain>
    </source>
</reference>
<evidence type="ECO:0008006" key="8">
    <source>
        <dbReference type="Google" id="ProtNLM"/>
    </source>
</evidence>
<organism evidence="6 7">
    <name type="scientific">Trichomonas vaginalis (strain ATCC PRA-98 / G3)</name>
    <dbReference type="NCBI Taxonomy" id="412133"/>
    <lineage>
        <taxon>Eukaryota</taxon>
        <taxon>Metamonada</taxon>
        <taxon>Parabasalia</taxon>
        <taxon>Trichomonadida</taxon>
        <taxon>Trichomonadidae</taxon>
        <taxon>Trichomonas</taxon>
    </lineage>
</organism>
<evidence type="ECO:0000256" key="2">
    <source>
        <dbReference type="ARBA" id="ARBA00010727"/>
    </source>
</evidence>
<name>A2EBI5_TRIV3</name>
<dbReference type="SMR" id="A2EBI5"/>
<dbReference type="PANTHER" id="PTHR10507:SF0">
    <property type="entry name" value="CELL DIVISION CONTROL PROTEIN 45 HOMOLOG"/>
    <property type="match status" value="1"/>
</dbReference>
<dbReference type="eggNOG" id="KOG2475">
    <property type="taxonomic scope" value="Eukaryota"/>
</dbReference>
<keyword evidence="5" id="KW-0131">Cell cycle</keyword>
<gene>
    <name evidence="6" type="ORF">TVAG_128240</name>
</gene>
<sequence>MIILSGDLRTVYDQIMRSSSSGTVSVLVFVPYNVDSIAAKSILFDLFKRDDILAHFSFVRRYAELDSCIKTHVTEGTLPSSVFFINCAGAVSLLARYEGAFNSETKAYIIESHRPIHPHNIDSRNEFVNVFDVANQIDTTLSDEEQQMNESFADPASIQAYALAVENGLANSQVLWFAILGLTEHFILGHIDNNRYETLLEIISNEVSRLSNGKPFTVIYDDNGDETVRPDTGIQVPVFQEFAISSSTELRCPLLRQWTLEESLHASTFIASRLRLWTESGQENLQHLLATTGIKLKQARQTYIVMDSEVKDTIVERFDRQIDTFNLAGFTFPSFTLRRGYETELSAADVVLALRAQLCTVTENSLPQLDTFSGMRFLNNPELRHSSMEAAKKRAKSIVKFGTELLSRRNSMIINSQDFWTVTVRDALDPAFKHEPQTVAELGQFLLQALDTLIQDGGSIPIILSILDEEKDKFLVVAVSPSFEFSDAVSTPFGKLFKAAAAEAEIVISADSFDSFVCTVPAQNLPLFFDILSRLIVRDV</sequence>
<comment type="subcellular location">
    <subcellularLocation>
        <location evidence="1">Nucleus</location>
    </subcellularLocation>
</comment>
<evidence type="ECO:0000256" key="5">
    <source>
        <dbReference type="ARBA" id="ARBA00023306"/>
    </source>
</evidence>
<dbReference type="GO" id="GO:0000727">
    <property type="term" value="P:double-strand break repair via break-induced replication"/>
    <property type="evidence" value="ECO:0000318"/>
    <property type="project" value="GO_Central"/>
</dbReference>
<keyword evidence="3" id="KW-0235">DNA replication</keyword>
<evidence type="ECO:0000313" key="6">
    <source>
        <dbReference type="EMBL" id="EAY10015.1"/>
    </source>
</evidence>
<dbReference type="GO" id="GO:0003697">
    <property type="term" value="F:single-stranded DNA binding"/>
    <property type="evidence" value="ECO:0000318"/>
    <property type="project" value="GO_Central"/>
</dbReference>
<dbReference type="Pfam" id="PF02724">
    <property type="entry name" value="CDC45"/>
    <property type="match status" value="2"/>
</dbReference>
<dbReference type="Proteomes" id="UP000001542">
    <property type="component" value="Unassembled WGS sequence"/>
</dbReference>
<dbReference type="EMBL" id="DS113346">
    <property type="protein sequence ID" value="EAY10015.1"/>
    <property type="molecule type" value="Genomic_DNA"/>
</dbReference>
<dbReference type="OrthoDB" id="10258882at2759"/>
<reference evidence="6" key="1">
    <citation type="submission" date="2006-10" db="EMBL/GenBank/DDBJ databases">
        <authorList>
            <person name="Amadeo P."/>
            <person name="Zhao Q."/>
            <person name="Wortman J."/>
            <person name="Fraser-Liggett C."/>
            <person name="Carlton J."/>
        </authorList>
    </citation>
    <scope>NUCLEOTIDE SEQUENCE</scope>
    <source>
        <strain evidence="6">G3</strain>
    </source>
</reference>
<dbReference type="GO" id="GO:1902977">
    <property type="term" value="P:mitotic DNA replication preinitiation complex assembly"/>
    <property type="evidence" value="ECO:0000318"/>
    <property type="project" value="GO_Central"/>
</dbReference>
<dbReference type="GO" id="GO:0006270">
    <property type="term" value="P:DNA replication initiation"/>
    <property type="evidence" value="ECO:0000318"/>
    <property type="project" value="GO_Central"/>
</dbReference>
<protein>
    <recommendedName>
        <fullName evidence="8">CDC45-like protein</fullName>
    </recommendedName>
</protein>
<comment type="similarity">
    <text evidence="2">Belongs to the CDC45 family.</text>
</comment>
<dbReference type="STRING" id="5722.A2EBI5"/>
<dbReference type="RefSeq" id="XP_001322238.1">
    <property type="nucleotide sequence ID" value="XM_001322203.1"/>
</dbReference>
<evidence type="ECO:0000256" key="3">
    <source>
        <dbReference type="ARBA" id="ARBA00022705"/>
    </source>
</evidence>
<keyword evidence="4" id="KW-0539">Nucleus</keyword>
<proteinExistence type="inferred from homology"/>
<dbReference type="OMA" id="EDCFMEA"/>
<dbReference type="AlphaFoldDB" id="A2EBI5"/>
<keyword evidence="7" id="KW-1185">Reference proteome</keyword>
<dbReference type="VEuPathDB" id="TrichDB:TVAGG3_0407020"/>
<dbReference type="GO" id="GO:0003688">
    <property type="term" value="F:DNA replication origin binding"/>
    <property type="evidence" value="ECO:0000318"/>
    <property type="project" value="GO_Central"/>
</dbReference>
<dbReference type="InParanoid" id="A2EBI5"/>